<dbReference type="SUPFAM" id="SSF48056">
    <property type="entry name" value="Di-copper centre-containing domain"/>
    <property type="match status" value="1"/>
</dbReference>
<accession>A0A176W8I4</accession>
<dbReference type="GO" id="GO:0046872">
    <property type="term" value="F:metal ion binding"/>
    <property type="evidence" value="ECO:0007669"/>
    <property type="project" value="UniProtKB-KW"/>
</dbReference>
<evidence type="ECO:0000313" key="11">
    <source>
        <dbReference type="Proteomes" id="UP000077202"/>
    </source>
</evidence>
<dbReference type="Pfam" id="PF12143">
    <property type="entry name" value="PPO1_KFDV"/>
    <property type="match status" value="1"/>
</dbReference>
<proteinExistence type="inferred from homology"/>
<feature type="domain" description="Tyrosinase copper-binding" evidence="9">
    <location>
        <begin position="409"/>
        <end position="420"/>
    </location>
</feature>
<keyword evidence="5" id="KW-0560">Oxidoreductase</keyword>
<dbReference type="Pfam" id="PF12142">
    <property type="entry name" value="PPO1_DWL"/>
    <property type="match status" value="1"/>
</dbReference>
<dbReference type="PANTHER" id="PTHR11474">
    <property type="entry name" value="TYROSINASE FAMILY MEMBER"/>
    <property type="match status" value="1"/>
</dbReference>
<evidence type="ECO:0000256" key="1">
    <source>
        <dbReference type="ARBA" id="ARBA00001973"/>
    </source>
</evidence>
<dbReference type="InterPro" id="IPR050316">
    <property type="entry name" value="Tyrosinase/Hemocyanin"/>
</dbReference>
<dbReference type="Gene3D" id="1.10.1280.10">
    <property type="entry name" value="Di-copper center containing domain from catechol oxidase"/>
    <property type="match status" value="1"/>
</dbReference>
<evidence type="ECO:0000313" key="10">
    <source>
        <dbReference type="EMBL" id="OAE29377.1"/>
    </source>
</evidence>
<dbReference type="GO" id="GO:0004097">
    <property type="term" value="F:catechol oxidase activity"/>
    <property type="evidence" value="ECO:0007669"/>
    <property type="project" value="InterPro"/>
</dbReference>
<comment type="similarity">
    <text evidence="2">Belongs to the tyrosinase family.</text>
</comment>
<evidence type="ECO:0000256" key="3">
    <source>
        <dbReference type="ARBA" id="ARBA00022723"/>
    </source>
</evidence>
<sequence length="645" mass="72492">MFDVKVTVGYVDLSLGHVFESGHQMSLVTWQIERAKEMARPRARPSGLNSSSAAIGRRRGRHGHSPSRLVLSVSQLKATARTGAEACEDSTEGDDGEDDATIQQALIHRRQLLCGATGTFSYLTSAGFGIAAPVPPPNLSTKYCEAIPDEQSCENCCLPDLLKAPIDFKFEDLPMRIRKPAHILSKDEEYVKKYNQAYVLMKGLDPDDPRSFKAQWHIHCAFCMGAYFEPNNPNDIKLQYHYSWAFAPWHRMYLYFHERILGDLIGDKSFALPVWNWDNQQEGDGGNQMPWMFAPLNFGATPSELSNAIRNPEHFPPQVVRLDPCCYYEDMGIVYDSNLAFMHRAVVSSVSSTNFLGKPYRAGQTEDTNGPGSIEENGHNIIHSWTGSNYLKIHPNNSDMGTFLFTAKDPIFYSHHANVDRLWTVWKSLKIDPSTRRGSRKREDPTDSDFLDTQFAFYNHKKELVNVKISQTLHTDRLCYKYEALDSDQDWINYKFKPSGYEKPSPGEIDKLGPDTVLKKGVSVSVPLSRIEPTPSPGDELEETLVILGVQVPRHSVLHFKVYINLLEAGVCTPLGVENFVGVIAHIPHSGSHGKRHKRKVDFRISIGACVKALGIERNERVSVTFVPGTLSEDVDFDGVAVEWN</sequence>
<keyword evidence="4" id="KW-0883">Thioether bond</keyword>
<evidence type="ECO:0000256" key="2">
    <source>
        <dbReference type="ARBA" id="ARBA00009928"/>
    </source>
</evidence>
<dbReference type="PRINTS" id="PR00092">
    <property type="entry name" value="TYROSINASE"/>
</dbReference>
<dbReference type="AlphaFoldDB" id="A0A176W8I4"/>
<dbReference type="PROSITE" id="PS00498">
    <property type="entry name" value="TYROSINASE_2"/>
    <property type="match status" value="1"/>
</dbReference>
<dbReference type="InterPro" id="IPR022739">
    <property type="entry name" value="Polyphenol_oxidase_cen"/>
</dbReference>
<name>A0A176W8I4_MARPO</name>
<dbReference type="InterPro" id="IPR022740">
    <property type="entry name" value="Polyphenol_oxidase_C"/>
</dbReference>
<evidence type="ECO:0000256" key="5">
    <source>
        <dbReference type="ARBA" id="ARBA00023002"/>
    </source>
</evidence>
<comment type="caution">
    <text evidence="10">The sequence shown here is derived from an EMBL/GenBank/DDBJ whole genome shotgun (WGS) entry which is preliminary data.</text>
</comment>
<comment type="cofactor">
    <cofactor evidence="1">
        <name>Cu(2+)</name>
        <dbReference type="ChEBI" id="CHEBI:29036"/>
    </cofactor>
</comment>
<dbReference type="InterPro" id="IPR008922">
    <property type="entry name" value="Di-copper_centre_dom_sf"/>
</dbReference>
<keyword evidence="3" id="KW-0479">Metal-binding</keyword>
<dbReference type="InterPro" id="IPR002227">
    <property type="entry name" value="Tyrosinase_Cu-bd"/>
</dbReference>
<gene>
    <name evidence="10" type="ORF">AXG93_4831s1380</name>
</gene>
<protein>
    <recommendedName>
        <fullName evidence="9">Tyrosinase copper-binding domain-containing protein</fullName>
    </recommendedName>
</protein>
<dbReference type="Pfam" id="PF00264">
    <property type="entry name" value="Tyrosinase"/>
    <property type="match status" value="1"/>
</dbReference>
<keyword evidence="7" id="KW-1015">Disulfide bond</keyword>
<feature type="compositionally biased region" description="Basic residues" evidence="8">
    <location>
        <begin position="56"/>
        <end position="65"/>
    </location>
</feature>
<dbReference type="Proteomes" id="UP000077202">
    <property type="component" value="Unassembled WGS sequence"/>
</dbReference>
<evidence type="ECO:0000259" key="9">
    <source>
        <dbReference type="PROSITE" id="PS00498"/>
    </source>
</evidence>
<organism evidence="10 11">
    <name type="scientific">Marchantia polymorpha subsp. ruderalis</name>
    <dbReference type="NCBI Taxonomy" id="1480154"/>
    <lineage>
        <taxon>Eukaryota</taxon>
        <taxon>Viridiplantae</taxon>
        <taxon>Streptophyta</taxon>
        <taxon>Embryophyta</taxon>
        <taxon>Marchantiophyta</taxon>
        <taxon>Marchantiopsida</taxon>
        <taxon>Marchantiidae</taxon>
        <taxon>Marchantiales</taxon>
        <taxon>Marchantiaceae</taxon>
        <taxon>Marchantia</taxon>
    </lineage>
</organism>
<evidence type="ECO:0000256" key="6">
    <source>
        <dbReference type="ARBA" id="ARBA00023008"/>
    </source>
</evidence>
<keyword evidence="6" id="KW-0186">Copper</keyword>
<evidence type="ECO:0000256" key="7">
    <source>
        <dbReference type="ARBA" id="ARBA00023157"/>
    </source>
</evidence>
<dbReference type="PANTHER" id="PTHR11474:SF76">
    <property type="entry name" value="SHKT DOMAIN-CONTAINING PROTEIN"/>
    <property type="match status" value="1"/>
</dbReference>
<evidence type="ECO:0000256" key="4">
    <source>
        <dbReference type="ARBA" id="ARBA00022784"/>
    </source>
</evidence>
<keyword evidence="11" id="KW-1185">Reference proteome</keyword>
<reference evidence="10" key="1">
    <citation type="submission" date="2016-03" db="EMBL/GenBank/DDBJ databases">
        <title>Mechanisms controlling the formation of the plant cell surface in tip-growing cells are functionally conserved among land plants.</title>
        <authorList>
            <person name="Honkanen S."/>
            <person name="Jones V.A."/>
            <person name="Morieri G."/>
            <person name="Champion C."/>
            <person name="Hetherington A.J."/>
            <person name="Kelly S."/>
            <person name="Saint-Marcoux D."/>
            <person name="Proust H."/>
            <person name="Prescott H."/>
            <person name="Dolan L."/>
        </authorList>
    </citation>
    <scope>NUCLEOTIDE SEQUENCE [LARGE SCALE GENOMIC DNA]</scope>
    <source>
        <tissue evidence="10">Whole gametophyte</tissue>
    </source>
</reference>
<evidence type="ECO:0000256" key="8">
    <source>
        <dbReference type="SAM" id="MobiDB-lite"/>
    </source>
</evidence>
<dbReference type="EMBL" id="LVLJ01001470">
    <property type="protein sequence ID" value="OAE29377.1"/>
    <property type="molecule type" value="Genomic_DNA"/>
</dbReference>
<feature type="region of interest" description="Disordered" evidence="8">
    <location>
        <begin position="38"/>
        <end position="66"/>
    </location>
</feature>